<reference evidence="1" key="1">
    <citation type="submission" date="2022-02" db="EMBL/GenBank/DDBJ databases">
        <title>Qipengyuania spongiae sp. nov., isolated from marine sponge.</title>
        <authorList>
            <person name="Li Z."/>
            <person name="Zhang M."/>
        </authorList>
    </citation>
    <scope>NUCLEOTIDE SEQUENCE</scope>
    <source>
        <strain evidence="1">PHS-Z21</strain>
        <plasmid evidence="1">unnamed</plasmid>
    </source>
</reference>
<name>A0ABY5T7C6_9SPHN</name>
<protein>
    <recommendedName>
        <fullName evidence="3">DUF4123 domain-containing protein</fullName>
    </recommendedName>
</protein>
<dbReference type="EMBL" id="CP092472">
    <property type="protein sequence ID" value="UVI40849.1"/>
    <property type="molecule type" value="Genomic_DNA"/>
</dbReference>
<geneLocation type="plasmid" evidence="1 2">
    <name>unnamed</name>
</geneLocation>
<evidence type="ECO:0000313" key="1">
    <source>
        <dbReference type="EMBL" id="UVI40849.1"/>
    </source>
</evidence>
<organism evidence="1 2">
    <name type="scientific">Qipengyuania spongiae</name>
    <dbReference type="NCBI Taxonomy" id="2909673"/>
    <lineage>
        <taxon>Bacteria</taxon>
        <taxon>Pseudomonadati</taxon>
        <taxon>Pseudomonadota</taxon>
        <taxon>Alphaproteobacteria</taxon>
        <taxon>Sphingomonadales</taxon>
        <taxon>Erythrobacteraceae</taxon>
        <taxon>Qipengyuania</taxon>
    </lineage>
</organism>
<keyword evidence="2" id="KW-1185">Reference proteome</keyword>
<evidence type="ECO:0008006" key="3">
    <source>
        <dbReference type="Google" id="ProtNLM"/>
    </source>
</evidence>
<dbReference type="Proteomes" id="UP001065265">
    <property type="component" value="Plasmid unnamed"/>
</dbReference>
<dbReference type="RefSeq" id="WP_265561553.1">
    <property type="nucleotide sequence ID" value="NZ_CP092472.1"/>
</dbReference>
<proteinExistence type="predicted"/>
<sequence length="242" mass="27139">MQIEMVHRLSIMDGRIAVIVAAPDRTACVDPALKNVEALYWKALGGFDFSAYAIFLHEVSIRSPGALLYLQNDSVLGPFGEIDRLIASIPWRTGGFLASSAMENHIQSFAFVMHDVTPTLIRTLRPVISPRRSLDHWRDVVCRQETRFARIAARSGTVGSLWFSERPRQVERGLIETLVQRAQGRKITPDVQDPSLVAAANLLETGFPFLKRSLFGRNASFQNQARLTQFLRENDHPVPCAL</sequence>
<evidence type="ECO:0000313" key="2">
    <source>
        <dbReference type="Proteomes" id="UP001065265"/>
    </source>
</evidence>
<gene>
    <name evidence="1" type="ORF">L1F33_14415</name>
</gene>
<accession>A0ABY5T7C6</accession>
<keyword evidence="1" id="KW-0614">Plasmid</keyword>